<dbReference type="AlphaFoldDB" id="A0A429ZS29"/>
<evidence type="ECO:0000313" key="2">
    <source>
        <dbReference type="EMBL" id="RST96516.1"/>
    </source>
</evidence>
<name>A0A429ZS29_9ENTE</name>
<feature type="transmembrane region" description="Helical" evidence="1">
    <location>
        <begin position="37"/>
        <end position="55"/>
    </location>
</feature>
<keyword evidence="1" id="KW-1133">Transmembrane helix</keyword>
<evidence type="ECO:0000256" key="1">
    <source>
        <dbReference type="SAM" id="Phobius"/>
    </source>
</evidence>
<feature type="transmembrane region" description="Helical" evidence="1">
    <location>
        <begin position="76"/>
        <end position="95"/>
    </location>
</feature>
<dbReference type="Proteomes" id="UP000287239">
    <property type="component" value="Unassembled WGS sequence"/>
</dbReference>
<protein>
    <submittedName>
        <fullName evidence="2">Uncharacterized protein</fullName>
    </submittedName>
</protein>
<accession>A0A429ZS29</accession>
<dbReference type="EMBL" id="NGJU01000007">
    <property type="protein sequence ID" value="RST96516.1"/>
    <property type="molecule type" value="Genomic_DNA"/>
</dbReference>
<keyword evidence="1" id="KW-0812">Transmembrane</keyword>
<sequence length="96" mass="11379">MNVRNKNTKINTYFWIYVYLYLPRGVITIQGSRWNTYLHFKKGIVIIIALSLLYFSFSKKLKDIDIDLNNIIINLYVLYGITIFVEFMLLAIALYS</sequence>
<organism evidence="2 3">
    <name type="scientific">Vagococcus salmoninarum</name>
    <dbReference type="NCBI Taxonomy" id="2739"/>
    <lineage>
        <taxon>Bacteria</taxon>
        <taxon>Bacillati</taxon>
        <taxon>Bacillota</taxon>
        <taxon>Bacilli</taxon>
        <taxon>Lactobacillales</taxon>
        <taxon>Enterococcaceae</taxon>
        <taxon>Vagococcus</taxon>
    </lineage>
</organism>
<proteinExistence type="predicted"/>
<keyword evidence="1" id="KW-0472">Membrane</keyword>
<feature type="transmembrane region" description="Helical" evidence="1">
    <location>
        <begin position="12"/>
        <end position="31"/>
    </location>
</feature>
<reference evidence="2 3" key="1">
    <citation type="submission" date="2017-05" db="EMBL/GenBank/DDBJ databases">
        <title>Vagococcus spp. assemblies.</title>
        <authorList>
            <person name="Gulvik C.A."/>
        </authorList>
    </citation>
    <scope>NUCLEOTIDE SEQUENCE [LARGE SCALE GENOMIC DNA]</scope>
    <source>
        <strain evidence="2 3">NCFB 2777</strain>
    </source>
</reference>
<gene>
    <name evidence="2" type="ORF">CBF35_06285</name>
</gene>
<keyword evidence="3" id="KW-1185">Reference proteome</keyword>
<evidence type="ECO:0000313" key="3">
    <source>
        <dbReference type="Proteomes" id="UP000287239"/>
    </source>
</evidence>
<comment type="caution">
    <text evidence="2">The sequence shown here is derived from an EMBL/GenBank/DDBJ whole genome shotgun (WGS) entry which is preliminary data.</text>
</comment>